<dbReference type="PANTHER" id="PTHR17695:SF11">
    <property type="entry name" value="SMALL SUBUNIT PROCESSOME COMPONENT 20 HOMOLOG"/>
    <property type="match status" value="1"/>
</dbReference>
<dbReference type="EMBL" id="JBDODL010000071">
    <property type="protein sequence ID" value="MES1918493.1"/>
    <property type="molecule type" value="Genomic_DNA"/>
</dbReference>
<reference evidence="1 2" key="1">
    <citation type="journal article" date="2024" name="BMC Biol.">
        <title>Comparative genomics of Ascetosporea gives new insight into the evolutionary basis for animal parasitism in Rhizaria.</title>
        <authorList>
            <person name="Hiltunen Thoren M."/>
            <person name="Onut-Brannstrom I."/>
            <person name="Alfjorden A."/>
            <person name="Peckova H."/>
            <person name="Swords F."/>
            <person name="Hooper C."/>
            <person name="Holzer A.S."/>
            <person name="Bass D."/>
            <person name="Burki F."/>
        </authorList>
    </citation>
    <scope>NUCLEOTIDE SEQUENCE [LARGE SCALE GENOMIC DNA]</scope>
    <source>
        <strain evidence="1">20-A016</strain>
    </source>
</reference>
<proteinExistence type="predicted"/>
<protein>
    <submittedName>
        <fullName evidence="1">Uncharacterized protein</fullName>
    </submittedName>
</protein>
<comment type="caution">
    <text evidence="1">The sequence shown here is derived from an EMBL/GenBank/DDBJ whole genome shotgun (WGS) entry which is preliminary data.</text>
</comment>
<dbReference type="SUPFAM" id="SSF48371">
    <property type="entry name" value="ARM repeat"/>
    <property type="match status" value="1"/>
</dbReference>
<organism evidence="1 2">
    <name type="scientific">Bonamia ostreae</name>
    <dbReference type="NCBI Taxonomy" id="126728"/>
    <lineage>
        <taxon>Eukaryota</taxon>
        <taxon>Sar</taxon>
        <taxon>Rhizaria</taxon>
        <taxon>Endomyxa</taxon>
        <taxon>Ascetosporea</taxon>
        <taxon>Haplosporida</taxon>
        <taxon>Bonamia</taxon>
    </lineage>
</organism>
<evidence type="ECO:0000313" key="1">
    <source>
        <dbReference type="EMBL" id="MES1918493.1"/>
    </source>
</evidence>
<dbReference type="Proteomes" id="UP001439008">
    <property type="component" value="Unassembled WGS sequence"/>
</dbReference>
<gene>
    <name evidence="1" type="ORF">MHBO_000457</name>
</gene>
<accession>A0ABV2AFQ4</accession>
<dbReference type="PANTHER" id="PTHR17695">
    <property type="entry name" value="SMALL SUBUNIT PROCESSOME COMPONENT 20 HOMOLOG"/>
    <property type="match status" value="1"/>
</dbReference>
<dbReference type="InterPro" id="IPR052575">
    <property type="entry name" value="SSU_processome_comp_20"/>
</dbReference>
<dbReference type="InterPro" id="IPR016024">
    <property type="entry name" value="ARM-type_fold"/>
</dbReference>
<name>A0ABV2AFQ4_9EUKA</name>
<evidence type="ECO:0000313" key="2">
    <source>
        <dbReference type="Proteomes" id="UP001439008"/>
    </source>
</evidence>
<keyword evidence="2" id="KW-1185">Reference proteome</keyword>
<sequence length="589" mass="68430">MANLAKMALGKISKNDYSKMEKGKRKDVLDFLLKFSKKKNGVNFLVENKTIFGICCKIIENRQKSDFDNDKQNKDRNLKFCYKNDYLDCAFEILTNIFDFYNENNNVQILNRKKKIPKNIKTETPKILFAIFSRIKSIKNEKSKIHKEIDLILKLFNFLEIEDDFRRTTLNLLQILDYKKLNFRISKNFRETTFEENSCEESRLDKIVNCILTANSKIDDKNISLKLWTFLSNNIEETENLSKTAKRIKILSGGLNFDSIGDFVEGLCSFITVGKIDPEIDYERRTKTYFEIKKEMPNLMKSEKVAITPCLNLFFRDLNSDDFGLRNQAVIVIKDICRFLKNGDENIKIENGNKNDIKNSIKKMIVNGLSLKNSKLETKMACMEILRQMLEHKNGVFGDLAKLLNVENEDLDFFVNFFHIQTHRRRKAILQLQKMAKSCFSGKSENGENSKNGVSKLKNGFSSESVSKVLVPLLLHHIINSNAKTIVFNQIPKSISNFKLKKSLREEGLKTLTPLSSFLEWNSTMKWSNFFFKKLKENLSNEKTFVSCICAIIESSQFENSNNLAKINFDKNFFRNIVVSLIDRNLKFI</sequence>